<evidence type="ECO:0000313" key="2">
    <source>
        <dbReference type="Proteomes" id="UP001164539"/>
    </source>
</evidence>
<keyword evidence="2" id="KW-1185">Reference proteome</keyword>
<reference evidence="1 2" key="1">
    <citation type="journal article" date="2023" name="Science">
        <title>Complex scaffold remodeling in plant triterpene biosynthesis.</title>
        <authorList>
            <person name="De La Pena R."/>
            <person name="Hodgson H."/>
            <person name="Liu J.C."/>
            <person name="Stephenson M.J."/>
            <person name="Martin A.C."/>
            <person name="Owen C."/>
            <person name="Harkess A."/>
            <person name="Leebens-Mack J."/>
            <person name="Jimenez L.E."/>
            <person name="Osbourn A."/>
            <person name="Sattely E.S."/>
        </authorList>
    </citation>
    <scope>NUCLEOTIDE SEQUENCE [LARGE SCALE GENOMIC DNA]</scope>
    <source>
        <strain evidence="2">cv. JPN11</strain>
        <tissue evidence="1">Leaf</tissue>
    </source>
</reference>
<accession>A0ACC1XAN6</accession>
<name>A0ACC1XAN6_MELAZ</name>
<protein>
    <submittedName>
        <fullName evidence="1">Cucumber peeling cupredoxin</fullName>
    </submittedName>
</protein>
<dbReference type="EMBL" id="CM051403">
    <property type="protein sequence ID" value="KAJ4708238.1"/>
    <property type="molecule type" value="Genomic_DNA"/>
</dbReference>
<gene>
    <name evidence="1" type="ORF">OWV82_018215</name>
</gene>
<organism evidence="1 2">
    <name type="scientific">Melia azedarach</name>
    <name type="common">Chinaberry tree</name>
    <dbReference type="NCBI Taxonomy" id="155640"/>
    <lineage>
        <taxon>Eukaryota</taxon>
        <taxon>Viridiplantae</taxon>
        <taxon>Streptophyta</taxon>
        <taxon>Embryophyta</taxon>
        <taxon>Tracheophyta</taxon>
        <taxon>Spermatophyta</taxon>
        <taxon>Magnoliopsida</taxon>
        <taxon>eudicotyledons</taxon>
        <taxon>Gunneridae</taxon>
        <taxon>Pentapetalae</taxon>
        <taxon>rosids</taxon>
        <taxon>malvids</taxon>
        <taxon>Sapindales</taxon>
        <taxon>Meliaceae</taxon>
        <taxon>Melia</taxon>
    </lineage>
</organism>
<dbReference type="Proteomes" id="UP001164539">
    <property type="component" value="Chromosome 10"/>
</dbReference>
<sequence length="250" mass="25306">MARKFNTVFLAAIVIATLVQSSTAQTRHVVGDALGWVVPPGGASAYSNWAANQTFRVGDILVFNFAPGFHDVAEVTKSSFDACNTNNPLSAQTNSPANISLTKAGEHYYICRFPGHCSGGQKLFINVSAAASSPAPRPSSPAPQPGSPSPVSAPTPAPTPRPTPTPTPAPTPRPTPTPTPTPAPTSAPTPTSSSATPPSTTTPTPPSTTTPTATSPSGVTAPPPPDSSAKSLGGAGLFTTFLAIVVALLY</sequence>
<evidence type="ECO:0000313" key="1">
    <source>
        <dbReference type="EMBL" id="KAJ4708238.1"/>
    </source>
</evidence>
<comment type="caution">
    <text evidence="1">The sequence shown here is derived from an EMBL/GenBank/DDBJ whole genome shotgun (WGS) entry which is preliminary data.</text>
</comment>
<proteinExistence type="predicted"/>